<dbReference type="GO" id="GO:0008324">
    <property type="term" value="F:monoatomic cation transmembrane transporter activity"/>
    <property type="evidence" value="ECO:0007669"/>
    <property type="project" value="InterPro"/>
</dbReference>
<dbReference type="PANTHER" id="PTHR31937">
    <property type="entry name" value="TRANSMEMBRANE PROTEIN 163"/>
    <property type="match status" value="1"/>
</dbReference>
<comment type="subcellular location">
    <subcellularLocation>
        <location evidence="2">Cytoplasmic vesicle</location>
        <location evidence="2">Secretory vesicle</location>
        <location evidence="2">Synaptic vesicle membrane</location>
        <topology evidence="2">Multi-pass membrane protein</topology>
    </subcellularLocation>
    <subcellularLocation>
        <location evidence="1">Early endosome membrane</location>
    </subcellularLocation>
</comment>
<feature type="compositionally biased region" description="Basic and acidic residues" evidence="11">
    <location>
        <begin position="211"/>
        <end position="226"/>
    </location>
</feature>
<evidence type="ECO:0000256" key="8">
    <source>
        <dbReference type="ARBA" id="ARBA00023018"/>
    </source>
</evidence>
<feature type="transmembrane region" description="Helical" evidence="12">
    <location>
        <begin position="86"/>
        <end position="104"/>
    </location>
</feature>
<evidence type="ECO:0000256" key="2">
    <source>
        <dbReference type="ARBA" id="ARBA00004644"/>
    </source>
</evidence>
<reference evidence="14 15" key="1">
    <citation type="submission" date="2020-08" db="EMBL/GenBank/DDBJ databases">
        <title>The Agave Microbiome: Exploring the role of microbial communities in plant adaptations to desert environments.</title>
        <authorList>
            <person name="Partida-Martinez L.P."/>
        </authorList>
    </citation>
    <scope>NUCLEOTIDE SEQUENCE [LARGE SCALE GENOMIC DNA]</scope>
    <source>
        <strain evidence="14 15">RAS26</strain>
    </source>
</reference>
<dbReference type="AlphaFoldDB" id="A0A7W4Y9L4"/>
<keyword evidence="5" id="KW-0967">Endosome</keyword>
<reference evidence="14 15" key="2">
    <citation type="submission" date="2020-08" db="EMBL/GenBank/DDBJ databases">
        <authorList>
            <person name="Partida-Martinez L."/>
            <person name="Huntemann M."/>
            <person name="Clum A."/>
            <person name="Wang J."/>
            <person name="Palaniappan K."/>
            <person name="Ritter S."/>
            <person name="Chen I.-M."/>
            <person name="Stamatis D."/>
            <person name="Reddy T."/>
            <person name="O'Malley R."/>
            <person name="Daum C."/>
            <person name="Shapiro N."/>
            <person name="Ivanova N."/>
            <person name="Kyrpides N."/>
            <person name="Woyke T."/>
        </authorList>
    </citation>
    <scope>NUCLEOTIDE SEQUENCE [LARGE SCALE GENOMIC DNA]</scope>
    <source>
        <strain evidence="14 15">RAS26</strain>
    </source>
</reference>
<evidence type="ECO:0000256" key="9">
    <source>
        <dbReference type="ARBA" id="ARBA00023136"/>
    </source>
</evidence>
<evidence type="ECO:0000313" key="14">
    <source>
        <dbReference type="EMBL" id="MBB2921805.1"/>
    </source>
</evidence>
<comment type="caution">
    <text evidence="14">The sequence shown here is derived from an EMBL/GenBank/DDBJ whole genome shotgun (WGS) entry which is preliminary data.</text>
</comment>
<feature type="region of interest" description="Disordered" evidence="11">
    <location>
        <begin position="211"/>
        <end position="235"/>
    </location>
</feature>
<dbReference type="RefSeq" id="WP_183294759.1">
    <property type="nucleotide sequence ID" value="NZ_JACHVX010000001.1"/>
</dbReference>
<keyword evidence="4 12" id="KW-0812">Transmembrane</keyword>
<evidence type="ECO:0000256" key="5">
    <source>
        <dbReference type="ARBA" id="ARBA00022753"/>
    </source>
</evidence>
<feature type="transmembrane region" description="Helical" evidence="12">
    <location>
        <begin position="56"/>
        <end position="74"/>
    </location>
</feature>
<keyword evidence="7 12" id="KW-1133">Transmembrane helix</keyword>
<organism evidence="14 15">
    <name type="scientific">Cellulomonas cellasea</name>
    <dbReference type="NCBI Taxonomy" id="43670"/>
    <lineage>
        <taxon>Bacteria</taxon>
        <taxon>Bacillati</taxon>
        <taxon>Actinomycetota</taxon>
        <taxon>Actinomycetes</taxon>
        <taxon>Micrococcales</taxon>
        <taxon>Cellulomonadaceae</taxon>
        <taxon>Cellulomonas</taxon>
    </lineage>
</organism>
<dbReference type="EMBL" id="JACHVX010000001">
    <property type="protein sequence ID" value="MBB2921805.1"/>
    <property type="molecule type" value="Genomic_DNA"/>
</dbReference>
<dbReference type="InterPro" id="IPR026765">
    <property type="entry name" value="Tmem163"/>
</dbReference>
<proteinExistence type="inferred from homology"/>
<keyword evidence="6" id="KW-0862">Zinc</keyword>
<keyword evidence="9 12" id="KW-0472">Membrane</keyword>
<dbReference type="GO" id="GO:0016020">
    <property type="term" value="C:membrane"/>
    <property type="evidence" value="ECO:0007669"/>
    <property type="project" value="InterPro"/>
</dbReference>
<gene>
    <name evidence="14" type="ORF">FHR80_000699</name>
</gene>
<dbReference type="Pfam" id="PF01545">
    <property type="entry name" value="Cation_efflux"/>
    <property type="match status" value="1"/>
</dbReference>
<keyword evidence="8" id="KW-0770">Synapse</keyword>
<protein>
    <submittedName>
        <fullName evidence="14">Divalent metal cation (Fe/Co/Zn/Cd) transporter</fullName>
    </submittedName>
</protein>
<evidence type="ECO:0000256" key="11">
    <source>
        <dbReference type="SAM" id="MobiDB-lite"/>
    </source>
</evidence>
<dbReference type="Gene3D" id="1.20.1510.10">
    <property type="entry name" value="Cation efflux protein transmembrane domain"/>
    <property type="match status" value="1"/>
</dbReference>
<accession>A0A7W4Y9L4</accession>
<evidence type="ECO:0000256" key="12">
    <source>
        <dbReference type="SAM" id="Phobius"/>
    </source>
</evidence>
<evidence type="ECO:0000256" key="1">
    <source>
        <dbReference type="ARBA" id="ARBA00004146"/>
    </source>
</evidence>
<dbReference type="InterPro" id="IPR058533">
    <property type="entry name" value="Cation_efflux_TM"/>
</dbReference>
<dbReference type="PANTHER" id="PTHR31937:SF2">
    <property type="entry name" value="TRANSMEMBRANE PROTEIN 163"/>
    <property type="match status" value="1"/>
</dbReference>
<evidence type="ECO:0000313" key="15">
    <source>
        <dbReference type="Proteomes" id="UP000518206"/>
    </source>
</evidence>
<keyword evidence="10" id="KW-0968">Cytoplasmic vesicle</keyword>
<comment type="similarity">
    <text evidence="3">Belongs to the TMEM163 family.</text>
</comment>
<evidence type="ECO:0000259" key="13">
    <source>
        <dbReference type="Pfam" id="PF01545"/>
    </source>
</evidence>
<evidence type="ECO:0000256" key="4">
    <source>
        <dbReference type="ARBA" id="ARBA00022692"/>
    </source>
</evidence>
<feature type="domain" description="Cation efflux protein transmembrane" evidence="13">
    <location>
        <begin position="27"/>
        <end position="200"/>
    </location>
</feature>
<dbReference type="SUPFAM" id="SSF161111">
    <property type="entry name" value="Cation efflux protein transmembrane domain-like"/>
    <property type="match status" value="1"/>
</dbReference>
<evidence type="ECO:0000256" key="6">
    <source>
        <dbReference type="ARBA" id="ARBA00022833"/>
    </source>
</evidence>
<name>A0A7W4Y9L4_9CELL</name>
<feature type="transmembrane region" description="Helical" evidence="12">
    <location>
        <begin position="119"/>
        <end position="139"/>
    </location>
</feature>
<sequence>MSATRQLDAPEVERLTRRGLRLAQLTVAYNVVEGAVAITLGLLAGLVSVVGFGIDSGIESVAAVLVGLRLAARLRHGEPDERKERTTLRLVAATFFLLAGYVTFEGVRSLVRAEAPETSAPAVVLLVASIVVMPVLAAAKRRVGLALGDNLVLADAAETRICVLLSISTLAGVVLHQLTGAAWLDPVAAFVIAAFAVHEGREAWEGELVHDQHGDHGHGHHDDADARVGVPGEPG</sequence>
<dbReference type="Proteomes" id="UP000518206">
    <property type="component" value="Unassembled WGS sequence"/>
</dbReference>
<evidence type="ECO:0000256" key="3">
    <source>
        <dbReference type="ARBA" id="ARBA00008731"/>
    </source>
</evidence>
<feature type="transmembrane region" description="Helical" evidence="12">
    <location>
        <begin position="27"/>
        <end position="50"/>
    </location>
</feature>
<dbReference type="GO" id="GO:0031410">
    <property type="term" value="C:cytoplasmic vesicle"/>
    <property type="evidence" value="ECO:0007669"/>
    <property type="project" value="UniProtKB-KW"/>
</dbReference>
<dbReference type="InterPro" id="IPR027469">
    <property type="entry name" value="Cation_efflux_TMD_sf"/>
</dbReference>
<evidence type="ECO:0000256" key="7">
    <source>
        <dbReference type="ARBA" id="ARBA00022989"/>
    </source>
</evidence>
<evidence type="ECO:0000256" key="10">
    <source>
        <dbReference type="ARBA" id="ARBA00023329"/>
    </source>
</evidence>